<feature type="active site" description="Nucleophile" evidence="1">
    <location>
        <position position="440"/>
    </location>
</feature>
<sequence length="625" mass="67025">MFGSRRGRRPTDIACIFVHAGAGYHSVQNEQHHLAACNDSAKAAMAIMRNGGSAVDAVEIAIKILEDREITNAGYGSNLAIDGVVECDAVVVDHHGRSGGAGAVAQIKNPISLARLLLDQSTQTLSLRRVPPNLLVGQGATNFAYEHHMPVLPIDCLISPSAKDRWRKWKQDLVKAERQKRRDDAEHYGLSPPPSDLDFSSVLREQSGQEKVRQNHTQRLMAGIGDRTQPVSPPPSDLRQESGEVSMPSSHASSASMDLEASGETMPNYEQESFDPFGPPGIELASKHPFANSTDKMMPLGFSSSPRHHGRTDGSLALNRHWASDMDLSDMGELDHRPLAHVQQSSHTAVWDGSSGSDSDATAIEFQGHSDRQGVQVEDEAMEDATSTPLPETPVEKKAEAPSPVASTPLGHVRNRPPLPPSQLGLHDGAHQDNDHITDTVGAIAIDMFGNIACGASSGGIGMKHRGRIGPAALVGIGASVLPIEPDDPDRQCVATVTSGTGEHMGTTQAASVCSERLYHNKRKVAGGRYEDAGDDEAIRGFIEKDFMGHPSVRNSHSSGAIGMLSVKKTKEGCYLYFGHNTDSFALASMHADEVKPVCTMSRSKGGGLIAQGGRAIRYRRKKMG</sequence>
<dbReference type="Gene3D" id="3.60.20.30">
    <property type="entry name" value="(Glycosyl)asparaginase"/>
    <property type="match status" value="1"/>
</dbReference>
<dbReference type="InterPro" id="IPR029055">
    <property type="entry name" value="Ntn_hydrolases_N"/>
</dbReference>
<name>A0A4U0UE97_9PEZI</name>
<accession>A0A4U0UE97</accession>
<dbReference type="Proteomes" id="UP000308549">
    <property type="component" value="Unassembled WGS sequence"/>
</dbReference>
<dbReference type="AlphaFoldDB" id="A0A4U0UE97"/>
<feature type="site" description="Cleavage; by autolysis" evidence="2">
    <location>
        <begin position="439"/>
        <end position="440"/>
    </location>
</feature>
<organism evidence="4 5">
    <name type="scientific">Salinomyces thailandicus</name>
    <dbReference type="NCBI Taxonomy" id="706561"/>
    <lineage>
        <taxon>Eukaryota</taxon>
        <taxon>Fungi</taxon>
        <taxon>Dikarya</taxon>
        <taxon>Ascomycota</taxon>
        <taxon>Pezizomycotina</taxon>
        <taxon>Dothideomycetes</taxon>
        <taxon>Dothideomycetidae</taxon>
        <taxon>Mycosphaerellales</taxon>
        <taxon>Teratosphaeriaceae</taxon>
        <taxon>Salinomyces</taxon>
    </lineage>
</organism>
<evidence type="ECO:0000313" key="5">
    <source>
        <dbReference type="Proteomes" id="UP000308549"/>
    </source>
</evidence>
<dbReference type="GO" id="GO:0004298">
    <property type="term" value="F:threonine-type endopeptidase activity"/>
    <property type="evidence" value="ECO:0007669"/>
    <property type="project" value="InterPro"/>
</dbReference>
<dbReference type="OrthoDB" id="77601at2759"/>
<protein>
    <recommendedName>
        <fullName evidence="6">N-terminal nucleophile aminohydrolase</fullName>
    </recommendedName>
</protein>
<evidence type="ECO:0000313" key="4">
    <source>
        <dbReference type="EMBL" id="TKA33744.1"/>
    </source>
</evidence>
<feature type="region of interest" description="Disordered" evidence="3">
    <location>
        <begin position="176"/>
        <end position="200"/>
    </location>
</feature>
<dbReference type="EMBL" id="NAJL01000002">
    <property type="protein sequence ID" value="TKA33744.1"/>
    <property type="molecule type" value="Genomic_DNA"/>
</dbReference>
<keyword evidence="5" id="KW-1185">Reference proteome</keyword>
<feature type="compositionally biased region" description="Low complexity" evidence="3">
    <location>
        <begin position="246"/>
        <end position="257"/>
    </location>
</feature>
<feature type="region of interest" description="Disordered" evidence="3">
    <location>
        <begin position="222"/>
        <end position="267"/>
    </location>
</feature>
<dbReference type="Pfam" id="PF01112">
    <property type="entry name" value="Asparaginase_2"/>
    <property type="match status" value="2"/>
</dbReference>
<reference evidence="4 5" key="1">
    <citation type="submission" date="2017-03" db="EMBL/GenBank/DDBJ databases">
        <title>Genomes of endolithic fungi from Antarctica.</title>
        <authorList>
            <person name="Coleine C."/>
            <person name="Masonjones S."/>
            <person name="Stajich J.E."/>
        </authorList>
    </citation>
    <scope>NUCLEOTIDE SEQUENCE [LARGE SCALE GENOMIC DNA]</scope>
    <source>
        <strain evidence="4 5">CCFEE 6315</strain>
    </source>
</reference>
<comment type="caution">
    <text evidence="4">The sequence shown here is derived from an EMBL/GenBank/DDBJ whole genome shotgun (WGS) entry which is preliminary data.</text>
</comment>
<evidence type="ECO:0008006" key="6">
    <source>
        <dbReference type="Google" id="ProtNLM"/>
    </source>
</evidence>
<evidence type="ECO:0000256" key="1">
    <source>
        <dbReference type="PIRSR" id="PIRSR600246-1"/>
    </source>
</evidence>
<dbReference type="SUPFAM" id="SSF56235">
    <property type="entry name" value="N-terminal nucleophile aminohydrolases (Ntn hydrolases)"/>
    <property type="match status" value="1"/>
</dbReference>
<dbReference type="PANTHER" id="PTHR10188:SF8">
    <property type="entry name" value="THREONINE ASPARTASE 1"/>
    <property type="match status" value="1"/>
</dbReference>
<dbReference type="InterPro" id="IPR000246">
    <property type="entry name" value="Peptidase_T2"/>
</dbReference>
<evidence type="ECO:0000256" key="2">
    <source>
        <dbReference type="PIRSR" id="PIRSR600246-3"/>
    </source>
</evidence>
<dbReference type="FunFam" id="3.60.20.30:FF:000007">
    <property type="entry name" value="Similar to threonine aspartase"/>
    <property type="match status" value="1"/>
</dbReference>
<dbReference type="InterPro" id="IPR037464">
    <property type="entry name" value="Taspase1"/>
</dbReference>
<gene>
    <name evidence="4" type="ORF">B0A50_00580</name>
</gene>
<proteinExistence type="predicted"/>
<feature type="compositionally biased region" description="Basic and acidic residues" evidence="3">
    <location>
        <begin position="176"/>
        <end position="187"/>
    </location>
</feature>
<dbReference type="PANTHER" id="PTHR10188">
    <property type="entry name" value="L-ASPARAGINASE"/>
    <property type="match status" value="1"/>
</dbReference>
<dbReference type="GO" id="GO:0005737">
    <property type="term" value="C:cytoplasm"/>
    <property type="evidence" value="ECO:0007669"/>
    <property type="project" value="TreeGrafter"/>
</dbReference>
<dbReference type="CDD" id="cd04514">
    <property type="entry name" value="Taspase1_like"/>
    <property type="match status" value="2"/>
</dbReference>
<feature type="region of interest" description="Disordered" evidence="3">
    <location>
        <begin position="368"/>
        <end position="420"/>
    </location>
</feature>
<dbReference type="GO" id="GO:0051604">
    <property type="term" value="P:protein maturation"/>
    <property type="evidence" value="ECO:0007669"/>
    <property type="project" value="TreeGrafter"/>
</dbReference>
<evidence type="ECO:0000256" key="3">
    <source>
        <dbReference type="SAM" id="MobiDB-lite"/>
    </source>
</evidence>